<dbReference type="Proteomes" id="UP000828390">
    <property type="component" value="Unassembled WGS sequence"/>
</dbReference>
<feature type="compositionally biased region" description="Polar residues" evidence="4">
    <location>
        <begin position="209"/>
        <end position="221"/>
    </location>
</feature>
<dbReference type="InterPro" id="IPR008969">
    <property type="entry name" value="CarboxyPept-like_regulatory"/>
</dbReference>
<dbReference type="SUPFAM" id="SSF53187">
    <property type="entry name" value="Zn-dependent exopeptidases"/>
    <property type="match status" value="1"/>
</dbReference>
<evidence type="ECO:0000256" key="2">
    <source>
        <dbReference type="ARBA" id="ARBA00023180"/>
    </source>
</evidence>
<evidence type="ECO:0000313" key="7">
    <source>
        <dbReference type="Proteomes" id="UP000828390"/>
    </source>
</evidence>
<dbReference type="Gene3D" id="3.40.630.10">
    <property type="entry name" value="Zn peptidases"/>
    <property type="match status" value="1"/>
</dbReference>
<dbReference type="PANTHER" id="PTHR11532">
    <property type="entry name" value="PROTEASE M14 CARBOXYPEPTIDASE"/>
    <property type="match status" value="1"/>
</dbReference>
<dbReference type="GO" id="GO:0005615">
    <property type="term" value="C:extracellular space"/>
    <property type="evidence" value="ECO:0007669"/>
    <property type="project" value="TreeGrafter"/>
</dbReference>
<dbReference type="SUPFAM" id="SSF49464">
    <property type="entry name" value="Carboxypeptidase regulatory domain-like"/>
    <property type="match status" value="1"/>
</dbReference>
<feature type="compositionally biased region" description="Low complexity" evidence="4">
    <location>
        <begin position="177"/>
        <end position="187"/>
    </location>
</feature>
<dbReference type="PANTHER" id="PTHR11532:SF57">
    <property type="entry name" value="CARBOXYPEPTIDASE D, B"/>
    <property type="match status" value="1"/>
</dbReference>
<name>A0A9D4H3D4_DREPO</name>
<evidence type="ECO:0000259" key="5">
    <source>
        <dbReference type="PROSITE" id="PS52035"/>
    </source>
</evidence>
<feature type="region of interest" description="Disordered" evidence="4">
    <location>
        <begin position="161"/>
        <end position="221"/>
    </location>
</feature>
<evidence type="ECO:0000313" key="6">
    <source>
        <dbReference type="EMBL" id="KAH3826725.1"/>
    </source>
</evidence>
<keyword evidence="7" id="KW-1185">Reference proteome</keyword>
<evidence type="ECO:0000256" key="1">
    <source>
        <dbReference type="ARBA" id="ARBA00005988"/>
    </source>
</evidence>
<dbReference type="GO" id="GO:0016485">
    <property type="term" value="P:protein processing"/>
    <property type="evidence" value="ECO:0007669"/>
    <property type="project" value="TreeGrafter"/>
</dbReference>
<feature type="compositionally biased region" description="Basic and acidic residues" evidence="4">
    <location>
        <begin position="188"/>
        <end position="199"/>
    </location>
</feature>
<gene>
    <name evidence="6" type="ORF">DPMN_128635</name>
</gene>
<dbReference type="Pfam" id="PF13620">
    <property type="entry name" value="CarboxypepD_reg"/>
    <property type="match status" value="1"/>
</dbReference>
<comment type="caution">
    <text evidence="6">The sequence shown here is derived from an EMBL/GenBank/DDBJ whole genome shotgun (WGS) entry which is preliminary data.</text>
</comment>
<feature type="domain" description="Peptidase M14" evidence="5">
    <location>
        <begin position="1"/>
        <end position="77"/>
    </location>
</feature>
<dbReference type="GO" id="GO:0004181">
    <property type="term" value="F:metallocarboxypeptidase activity"/>
    <property type="evidence" value="ECO:0007669"/>
    <property type="project" value="InterPro"/>
</dbReference>
<dbReference type="PROSITE" id="PS52035">
    <property type="entry name" value="PEPTIDASE_M14"/>
    <property type="match status" value="1"/>
</dbReference>
<dbReference type="GO" id="GO:0006518">
    <property type="term" value="P:peptide metabolic process"/>
    <property type="evidence" value="ECO:0007669"/>
    <property type="project" value="TreeGrafter"/>
</dbReference>
<sequence length="246" mass="27419">MATKTIDMECGGYFKNGITNGAEWYPVLGNMQDYNYLAEGIFEITIGFSCCHFPNASSLPDYWVENKDALVNYLLLAHMGVKGYIRDQNNIPLDGAVLSLIGRAFPTFRSKHGGQYFRLLMPGTYTLNVSYKNHTRTKKFIVSTGVVTRVDVTLDLDKLETSNETETEAVDAKTETKTTMPTESTTLETEHTAETKTETQPETVDANKTETVNETNKRGPSNNALQCASSLSIIATFYVVLRSLMY</sequence>
<comment type="caution">
    <text evidence="3">Lacks conserved residue(s) required for the propagation of feature annotation.</text>
</comment>
<evidence type="ECO:0000256" key="3">
    <source>
        <dbReference type="PROSITE-ProRule" id="PRU01379"/>
    </source>
</evidence>
<dbReference type="InterPro" id="IPR050753">
    <property type="entry name" value="Peptidase_M14_domain"/>
</dbReference>
<evidence type="ECO:0000256" key="4">
    <source>
        <dbReference type="SAM" id="MobiDB-lite"/>
    </source>
</evidence>
<organism evidence="6 7">
    <name type="scientific">Dreissena polymorpha</name>
    <name type="common">Zebra mussel</name>
    <name type="synonym">Mytilus polymorpha</name>
    <dbReference type="NCBI Taxonomy" id="45954"/>
    <lineage>
        <taxon>Eukaryota</taxon>
        <taxon>Metazoa</taxon>
        <taxon>Spiralia</taxon>
        <taxon>Lophotrochozoa</taxon>
        <taxon>Mollusca</taxon>
        <taxon>Bivalvia</taxon>
        <taxon>Autobranchia</taxon>
        <taxon>Heteroconchia</taxon>
        <taxon>Euheterodonta</taxon>
        <taxon>Imparidentia</taxon>
        <taxon>Neoheterodontei</taxon>
        <taxon>Myida</taxon>
        <taxon>Dreissenoidea</taxon>
        <taxon>Dreissenidae</taxon>
        <taxon>Dreissena</taxon>
    </lineage>
</organism>
<comment type="similarity">
    <text evidence="1 3">Belongs to the peptidase M14 family.</text>
</comment>
<reference evidence="6" key="2">
    <citation type="submission" date="2020-11" db="EMBL/GenBank/DDBJ databases">
        <authorList>
            <person name="McCartney M.A."/>
            <person name="Auch B."/>
            <person name="Kono T."/>
            <person name="Mallez S."/>
            <person name="Becker A."/>
            <person name="Gohl D.M."/>
            <person name="Silverstein K.A.T."/>
            <person name="Koren S."/>
            <person name="Bechman K.B."/>
            <person name="Herman A."/>
            <person name="Abrahante J.E."/>
            <person name="Garbe J."/>
        </authorList>
    </citation>
    <scope>NUCLEOTIDE SEQUENCE</scope>
    <source>
        <strain evidence="6">Duluth1</strain>
        <tissue evidence="6">Whole animal</tissue>
    </source>
</reference>
<protein>
    <recommendedName>
        <fullName evidence="5">Peptidase M14 domain-containing protein</fullName>
    </recommendedName>
</protein>
<dbReference type="Gene3D" id="2.60.40.1120">
    <property type="entry name" value="Carboxypeptidase-like, regulatory domain"/>
    <property type="match status" value="1"/>
</dbReference>
<dbReference type="InterPro" id="IPR000834">
    <property type="entry name" value="Peptidase_M14"/>
</dbReference>
<dbReference type="EMBL" id="JAIWYP010000005">
    <property type="protein sequence ID" value="KAH3826725.1"/>
    <property type="molecule type" value="Genomic_DNA"/>
</dbReference>
<keyword evidence="2" id="KW-0325">Glycoprotein</keyword>
<proteinExistence type="inferred from homology"/>
<reference evidence="6" key="1">
    <citation type="journal article" date="2019" name="bioRxiv">
        <title>The Genome of the Zebra Mussel, Dreissena polymorpha: A Resource for Invasive Species Research.</title>
        <authorList>
            <person name="McCartney M.A."/>
            <person name="Auch B."/>
            <person name="Kono T."/>
            <person name="Mallez S."/>
            <person name="Zhang Y."/>
            <person name="Obille A."/>
            <person name="Becker A."/>
            <person name="Abrahante J.E."/>
            <person name="Garbe J."/>
            <person name="Badalamenti J.P."/>
            <person name="Herman A."/>
            <person name="Mangelson H."/>
            <person name="Liachko I."/>
            <person name="Sullivan S."/>
            <person name="Sone E.D."/>
            <person name="Koren S."/>
            <person name="Silverstein K.A.T."/>
            <person name="Beckman K.B."/>
            <person name="Gohl D.M."/>
        </authorList>
    </citation>
    <scope>NUCLEOTIDE SEQUENCE</scope>
    <source>
        <strain evidence="6">Duluth1</strain>
        <tissue evidence="6">Whole animal</tissue>
    </source>
</reference>
<dbReference type="GO" id="GO:0008270">
    <property type="term" value="F:zinc ion binding"/>
    <property type="evidence" value="ECO:0007669"/>
    <property type="project" value="InterPro"/>
</dbReference>
<dbReference type="Pfam" id="PF00246">
    <property type="entry name" value="Peptidase_M14"/>
    <property type="match status" value="1"/>
</dbReference>
<accession>A0A9D4H3D4</accession>
<dbReference type="AlphaFoldDB" id="A0A9D4H3D4"/>